<reference evidence="2 3" key="1">
    <citation type="journal article" date="2019" name="Sci. Rep.">
        <title>Comparative genomics of chytrid fungi reveal insights into the obligate biotrophic and pathogenic lifestyle of Synchytrium endobioticum.</title>
        <authorList>
            <person name="van de Vossenberg B.T.L.H."/>
            <person name="Warris S."/>
            <person name="Nguyen H.D.T."/>
            <person name="van Gent-Pelzer M.P.E."/>
            <person name="Joly D.L."/>
            <person name="van de Geest H.C."/>
            <person name="Bonants P.J.M."/>
            <person name="Smith D.S."/>
            <person name="Levesque C.A."/>
            <person name="van der Lee T.A.J."/>
        </authorList>
    </citation>
    <scope>NUCLEOTIDE SEQUENCE [LARGE SCALE GENOMIC DNA]</scope>
    <source>
        <strain evidence="2 3">CBS 675.73</strain>
    </source>
</reference>
<dbReference type="STRING" id="246404.A0A507ETN1"/>
<dbReference type="InterPro" id="IPR006597">
    <property type="entry name" value="Sel1-like"/>
</dbReference>
<comment type="similarity">
    <text evidence="1">Belongs to the sel-1 family.</text>
</comment>
<evidence type="ECO:0008006" key="4">
    <source>
        <dbReference type="Google" id="ProtNLM"/>
    </source>
</evidence>
<dbReference type="AlphaFoldDB" id="A0A507ETN1"/>
<dbReference type="Proteomes" id="UP000320333">
    <property type="component" value="Unassembled WGS sequence"/>
</dbReference>
<sequence>MVFAHTLLARRLLVRPNSVTAAFRVTASSHELVPSLVHLRRFSRSPNSNSQKPAAHAPSTDIFASVHSTIPQFDEIQIPDESSTDNLSESAPTSVLSLTPSNVLPPFEVLDHMQKTNRIQISPKDAYFVLSMIQYTWKALLEDQTKSAERGLIDRILKMCTIKDLTELGTMAFEHSAPGKPLGFKILEMCKNEGNLDAEFKYAHILSQGFEGQKRNQTGAIDILESLVAKKHPISTYVLAVRQIKFATSAAETANKTDAQTDKQMVDVPLLTKGLRNLHTSASELNFPQAQMQMGHLYLYGGLGVPKDAGKAYGFLEKAGNHGITEAMFLCGVCCEKGLGVEAADMAKAGEWWQKAANKGLAIAQHNLASLYFAASESPTSPYQKSMPLAIEYFEMAAMQGLPLSLINLAKLYKEGYTPLKGEPRSWAIAVDLKKAEGYAERVSELEGEWGELGKELLEQIKKEGMGN</sequence>
<dbReference type="EMBL" id="QEAP01000435">
    <property type="protein sequence ID" value="TPX66548.1"/>
    <property type="molecule type" value="Genomic_DNA"/>
</dbReference>
<dbReference type="SMART" id="SM00671">
    <property type="entry name" value="SEL1"/>
    <property type="match status" value="4"/>
</dbReference>
<evidence type="ECO:0000313" key="2">
    <source>
        <dbReference type="EMBL" id="TPX66548.1"/>
    </source>
</evidence>
<keyword evidence="3" id="KW-1185">Reference proteome</keyword>
<dbReference type="OrthoDB" id="2425131at2759"/>
<name>A0A507ETN1_9FUNG</name>
<dbReference type="InterPro" id="IPR050767">
    <property type="entry name" value="Sel1_AlgK"/>
</dbReference>
<accession>A0A507ETN1</accession>
<protein>
    <recommendedName>
        <fullName evidence="4">HCP-like protein</fullName>
    </recommendedName>
</protein>
<dbReference type="Pfam" id="PF08238">
    <property type="entry name" value="Sel1"/>
    <property type="match status" value="4"/>
</dbReference>
<gene>
    <name evidence="2" type="ORF">CcCBS67573_g07782</name>
</gene>
<dbReference type="PANTHER" id="PTHR11102:SF160">
    <property type="entry name" value="ERAD-ASSOCIATED E3 UBIQUITIN-PROTEIN LIGASE COMPONENT HRD3"/>
    <property type="match status" value="1"/>
</dbReference>
<dbReference type="SUPFAM" id="SSF81901">
    <property type="entry name" value="HCP-like"/>
    <property type="match status" value="1"/>
</dbReference>
<proteinExistence type="inferred from homology"/>
<dbReference type="PANTHER" id="PTHR11102">
    <property type="entry name" value="SEL-1-LIKE PROTEIN"/>
    <property type="match status" value="1"/>
</dbReference>
<dbReference type="InterPro" id="IPR011990">
    <property type="entry name" value="TPR-like_helical_dom_sf"/>
</dbReference>
<organism evidence="2 3">
    <name type="scientific">Chytriomyces confervae</name>
    <dbReference type="NCBI Taxonomy" id="246404"/>
    <lineage>
        <taxon>Eukaryota</taxon>
        <taxon>Fungi</taxon>
        <taxon>Fungi incertae sedis</taxon>
        <taxon>Chytridiomycota</taxon>
        <taxon>Chytridiomycota incertae sedis</taxon>
        <taxon>Chytridiomycetes</taxon>
        <taxon>Chytridiales</taxon>
        <taxon>Chytriomycetaceae</taxon>
        <taxon>Chytriomyces</taxon>
    </lineage>
</organism>
<dbReference type="Gene3D" id="1.25.40.10">
    <property type="entry name" value="Tetratricopeptide repeat domain"/>
    <property type="match status" value="1"/>
</dbReference>
<comment type="caution">
    <text evidence="2">The sequence shown here is derived from an EMBL/GenBank/DDBJ whole genome shotgun (WGS) entry which is preliminary data.</text>
</comment>
<evidence type="ECO:0000313" key="3">
    <source>
        <dbReference type="Proteomes" id="UP000320333"/>
    </source>
</evidence>
<evidence type="ECO:0000256" key="1">
    <source>
        <dbReference type="ARBA" id="ARBA00038101"/>
    </source>
</evidence>